<dbReference type="KEGG" id="eaj:Q3M24_16210"/>
<keyword evidence="4" id="KW-0808">Transferase</keyword>
<dbReference type="Pfam" id="PF02518">
    <property type="entry name" value="HATPase_c"/>
    <property type="match status" value="1"/>
</dbReference>
<accession>A0AAU8LSJ6</accession>
<name>A0AAU8LSJ6_9BACT</name>
<evidence type="ECO:0000313" key="9">
    <source>
        <dbReference type="EMBL" id="XCN71840.1"/>
    </source>
</evidence>
<dbReference type="InterPro" id="IPR004358">
    <property type="entry name" value="Sig_transdc_His_kin-like_C"/>
</dbReference>
<dbReference type="SUPFAM" id="SSF47384">
    <property type="entry name" value="Homodimeric domain of signal transducing histidine kinase"/>
    <property type="match status" value="1"/>
</dbReference>
<dbReference type="PANTHER" id="PTHR43065">
    <property type="entry name" value="SENSOR HISTIDINE KINASE"/>
    <property type="match status" value="1"/>
</dbReference>
<dbReference type="SMART" id="SM00448">
    <property type="entry name" value="REC"/>
    <property type="match status" value="1"/>
</dbReference>
<evidence type="ECO:0000259" key="7">
    <source>
        <dbReference type="PROSITE" id="PS50109"/>
    </source>
</evidence>
<comment type="catalytic activity">
    <reaction evidence="1">
        <text>ATP + protein L-histidine = ADP + protein N-phospho-L-histidine.</text>
        <dbReference type="EC" id="2.7.13.3"/>
    </reaction>
</comment>
<dbReference type="PRINTS" id="PR00344">
    <property type="entry name" value="BCTRLSENSOR"/>
</dbReference>
<dbReference type="GO" id="GO:0000155">
    <property type="term" value="F:phosphorelay sensor kinase activity"/>
    <property type="evidence" value="ECO:0007669"/>
    <property type="project" value="InterPro"/>
</dbReference>
<dbReference type="InterPro" id="IPR029016">
    <property type="entry name" value="GAF-like_dom_sf"/>
</dbReference>
<dbReference type="InterPro" id="IPR003018">
    <property type="entry name" value="GAF"/>
</dbReference>
<organism evidence="9">
    <name type="scientific">Candidatus Electrothrix aestuarii</name>
    <dbReference type="NCBI Taxonomy" id="3062594"/>
    <lineage>
        <taxon>Bacteria</taxon>
        <taxon>Pseudomonadati</taxon>
        <taxon>Thermodesulfobacteriota</taxon>
        <taxon>Desulfobulbia</taxon>
        <taxon>Desulfobulbales</taxon>
        <taxon>Desulfobulbaceae</taxon>
        <taxon>Candidatus Electrothrix</taxon>
    </lineage>
</organism>
<keyword evidence="3 6" id="KW-0597">Phosphoprotein</keyword>
<dbReference type="AlphaFoldDB" id="A0AAU8LSJ6"/>
<dbReference type="PROSITE" id="PS50109">
    <property type="entry name" value="HIS_KIN"/>
    <property type="match status" value="1"/>
</dbReference>
<feature type="modified residue" description="4-aspartylphosphate" evidence="6">
    <location>
        <position position="467"/>
    </location>
</feature>
<evidence type="ECO:0000256" key="3">
    <source>
        <dbReference type="ARBA" id="ARBA00022553"/>
    </source>
</evidence>
<dbReference type="Pfam" id="PF00072">
    <property type="entry name" value="Response_reg"/>
    <property type="match status" value="1"/>
</dbReference>
<dbReference type="InterPro" id="IPR036890">
    <property type="entry name" value="HATPase_C_sf"/>
</dbReference>
<gene>
    <name evidence="9" type="ORF">Q3M24_16210</name>
</gene>
<proteinExistence type="predicted"/>
<dbReference type="Gene3D" id="3.30.450.40">
    <property type="match status" value="1"/>
</dbReference>
<dbReference type="Gene3D" id="3.40.50.2300">
    <property type="match status" value="1"/>
</dbReference>
<sequence>MLNEQDLLRYALEEAIRMTESECGYLHFVDDDEINISLNLWSQETLKICAAQKISHYPLENAGVWADCLRLRKSVVHNDYPNHSEKKGYPEGHFPIKRHMSVPIFVDDKIVAIVGVGNKSEIYEEADTRQVLLFFASTWDIIKQKRLEAEKKKVEARLVQAHKMEAIGTLAGGIAHDFNNILGVILGYTELAKEDAPLGSRFASGLDQVLIAGNRAKDLVKQILAFSRQTEMERFPLQLQPIIKEAVKMLRASIPTTIDIQENIDLSCGLVLADPTQIHQILMNLCANANHAMEKSGGILKIELRRTDVGNDVLGANVPLKPGQYIELVVSDTGVGIGLDIIQKVFDPYFTTKELGKGTGMGLAIVHGIITEYGGAVTVESELQHGTTFHVYFPKAEKAELETVKKTEEIYSGKGNILFVDDEELLICLGKDMLERLGYDVTVRQSSIDALSTFQNDPYAFDVVITDQTMPGITGADLSRRILQIRPDIPIILCTGHSNLVDEVSAKSIGIKEFVMKPLAKGVIGNLLQKLLGPDKI</sequence>
<feature type="domain" description="Response regulatory" evidence="8">
    <location>
        <begin position="416"/>
        <end position="532"/>
    </location>
</feature>
<dbReference type="EMBL" id="CP159373">
    <property type="protein sequence ID" value="XCN71840.1"/>
    <property type="molecule type" value="Genomic_DNA"/>
</dbReference>
<dbReference type="SUPFAM" id="SSF55781">
    <property type="entry name" value="GAF domain-like"/>
    <property type="match status" value="1"/>
</dbReference>
<dbReference type="InterPro" id="IPR011006">
    <property type="entry name" value="CheY-like_superfamily"/>
</dbReference>
<evidence type="ECO:0000256" key="4">
    <source>
        <dbReference type="ARBA" id="ARBA00022679"/>
    </source>
</evidence>
<dbReference type="SMART" id="SM00388">
    <property type="entry name" value="HisKA"/>
    <property type="match status" value="1"/>
</dbReference>
<keyword evidence="5" id="KW-0418">Kinase</keyword>
<evidence type="ECO:0000256" key="5">
    <source>
        <dbReference type="ARBA" id="ARBA00022777"/>
    </source>
</evidence>
<reference evidence="9" key="1">
    <citation type="journal article" date="2024" name="Syst. Appl. Microbiol.">
        <title>First single-strain enrichments of Electrothrix cable bacteria, description of E. aestuarii sp. nov. and E. rattekaaiensis sp. nov., and proposal of a cable bacteria taxonomy following the rules of the SeqCode.</title>
        <authorList>
            <person name="Plum-Jensen L.E."/>
            <person name="Schramm A."/>
            <person name="Marshall I.P.G."/>
        </authorList>
    </citation>
    <scope>NUCLEOTIDE SEQUENCE</scope>
    <source>
        <strain evidence="9">Rat1</strain>
    </source>
</reference>
<dbReference type="CDD" id="cd00082">
    <property type="entry name" value="HisKA"/>
    <property type="match status" value="1"/>
</dbReference>
<dbReference type="Pfam" id="PF13185">
    <property type="entry name" value="GAF_2"/>
    <property type="match status" value="1"/>
</dbReference>
<dbReference type="Pfam" id="PF00512">
    <property type="entry name" value="HisKA"/>
    <property type="match status" value="1"/>
</dbReference>
<dbReference type="Gene3D" id="1.10.287.130">
    <property type="match status" value="1"/>
</dbReference>
<dbReference type="SMART" id="SM00065">
    <property type="entry name" value="GAF"/>
    <property type="match status" value="1"/>
</dbReference>
<dbReference type="InterPro" id="IPR005467">
    <property type="entry name" value="His_kinase_dom"/>
</dbReference>
<evidence type="ECO:0000256" key="1">
    <source>
        <dbReference type="ARBA" id="ARBA00000085"/>
    </source>
</evidence>
<dbReference type="SUPFAM" id="SSF55874">
    <property type="entry name" value="ATPase domain of HSP90 chaperone/DNA topoisomerase II/histidine kinase"/>
    <property type="match status" value="1"/>
</dbReference>
<dbReference type="InterPro" id="IPR001789">
    <property type="entry name" value="Sig_transdc_resp-reg_receiver"/>
</dbReference>
<dbReference type="Gene3D" id="3.30.565.10">
    <property type="entry name" value="Histidine kinase-like ATPase, C-terminal domain"/>
    <property type="match status" value="1"/>
</dbReference>
<evidence type="ECO:0000256" key="2">
    <source>
        <dbReference type="ARBA" id="ARBA00012438"/>
    </source>
</evidence>
<dbReference type="InterPro" id="IPR003661">
    <property type="entry name" value="HisK_dim/P_dom"/>
</dbReference>
<dbReference type="SMART" id="SM00387">
    <property type="entry name" value="HATPase_c"/>
    <property type="match status" value="1"/>
</dbReference>
<reference evidence="9" key="2">
    <citation type="submission" date="2024-06" db="EMBL/GenBank/DDBJ databases">
        <authorList>
            <person name="Plum-Jensen L.E."/>
            <person name="Schramm A."/>
            <person name="Marshall I.P.G."/>
        </authorList>
    </citation>
    <scope>NUCLEOTIDE SEQUENCE</scope>
    <source>
        <strain evidence="9">Rat1</strain>
    </source>
</reference>
<evidence type="ECO:0000259" key="8">
    <source>
        <dbReference type="PROSITE" id="PS50110"/>
    </source>
</evidence>
<dbReference type="PANTHER" id="PTHR43065:SF42">
    <property type="entry name" value="TWO-COMPONENT SENSOR PPRA"/>
    <property type="match status" value="1"/>
</dbReference>
<dbReference type="PROSITE" id="PS50110">
    <property type="entry name" value="RESPONSE_REGULATORY"/>
    <property type="match status" value="1"/>
</dbReference>
<evidence type="ECO:0000256" key="6">
    <source>
        <dbReference type="PROSITE-ProRule" id="PRU00169"/>
    </source>
</evidence>
<dbReference type="SUPFAM" id="SSF52172">
    <property type="entry name" value="CheY-like"/>
    <property type="match status" value="1"/>
</dbReference>
<dbReference type="CDD" id="cd00156">
    <property type="entry name" value="REC"/>
    <property type="match status" value="1"/>
</dbReference>
<dbReference type="EC" id="2.7.13.3" evidence="2"/>
<feature type="domain" description="Histidine kinase" evidence="7">
    <location>
        <begin position="173"/>
        <end position="397"/>
    </location>
</feature>
<dbReference type="InterPro" id="IPR003594">
    <property type="entry name" value="HATPase_dom"/>
</dbReference>
<dbReference type="InterPro" id="IPR036097">
    <property type="entry name" value="HisK_dim/P_sf"/>
</dbReference>
<protein>
    <recommendedName>
        <fullName evidence="2">histidine kinase</fullName>
        <ecNumber evidence="2">2.7.13.3</ecNumber>
    </recommendedName>
</protein>